<reference evidence="1" key="1">
    <citation type="journal article" date="2021" name="Environ. Microbiol.">
        <title>Gene family expansions and transcriptome signatures uncover fungal adaptations to wood decay.</title>
        <authorList>
            <person name="Hage H."/>
            <person name="Miyauchi S."/>
            <person name="Viragh M."/>
            <person name="Drula E."/>
            <person name="Min B."/>
            <person name="Chaduli D."/>
            <person name="Navarro D."/>
            <person name="Favel A."/>
            <person name="Norest M."/>
            <person name="Lesage-Meessen L."/>
            <person name="Balint B."/>
            <person name="Merenyi Z."/>
            <person name="de Eugenio L."/>
            <person name="Morin E."/>
            <person name="Martinez A.T."/>
            <person name="Baldrian P."/>
            <person name="Stursova M."/>
            <person name="Martinez M.J."/>
            <person name="Novotny C."/>
            <person name="Magnuson J.K."/>
            <person name="Spatafora J.W."/>
            <person name="Maurice S."/>
            <person name="Pangilinan J."/>
            <person name="Andreopoulos W."/>
            <person name="LaButti K."/>
            <person name="Hundley H."/>
            <person name="Na H."/>
            <person name="Kuo A."/>
            <person name="Barry K."/>
            <person name="Lipzen A."/>
            <person name="Henrissat B."/>
            <person name="Riley R."/>
            <person name="Ahrendt S."/>
            <person name="Nagy L.G."/>
            <person name="Grigoriev I.V."/>
            <person name="Martin F."/>
            <person name="Rosso M.N."/>
        </authorList>
    </citation>
    <scope>NUCLEOTIDE SEQUENCE</scope>
    <source>
        <strain evidence="1">CBS 384.51</strain>
    </source>
</reference>
<organism evidence="1 2">
    <name type="scientific">Irpex rosettiformis</name>
    <dbReference type="NCBI Taxonomy" id="378272"/>
    <lineage>
        <taxon>Eukaryota</taxon>
        <taxon>Fungi</taxon>
        <taxon>Dikarya</taxon>
        <taxon>Basidiomycota</taxon>
        <taxon>Agaricomycotina</taxon>
        <taxon>Agaricomycetes</taxon>
        <taxon>Polyporales</taxon>
        <taxon>Irpicaceae</taxon>
        <taxon>Irpex</taxon>
    </lineage>
</organism>
<accession>A0ACB8U016</accession>
<sequence>MCSDTSRTQDTICAFPNCNNRVWQDPDGSYSSYCGTTHRDAAVLSDPAAMCKRCKQRPVYVENGRRHDYCGMRCASNVSSAPTSSALSVVATCSTPGCTKPVFIGPDGSASQWCSQAHRT</sequence>
<proteinExistence type="predicted"/>
<protein>
    <submittedName>
        <fullName evidence="1">Uncharacterized protein</fullName>
    </submittedName>
</protein>
<evidence type="ECO:0000313" key="2">
    <source>
        <dbReference type="Proteomes" id="UP001055072"/>
    </source>
</evidence>
<comment type="caution">
    <text evidence="1">The sequence shown here is derived from an EMBL/GenBank/DDBJ whole genome shotgun (WGS) entry which is preliminary data.</text>
</comment>
<keyword evidence="2" id="KW-1185">Reference proteome</keyword>
<name>A0ACB8U016_9APHY</name>
<evidence type="ECO:0000313" key="1">
    <source>
        <dbReference type="EMBL" id="KAI0087589.1"/>
    </source>
</evidence>
<dbReference type="Proteomes" id="UP001055072">
    <property type="component" value="Unassembled WGS sequence"/>
</dbReference>
<gene>
    <name evidence="1" type="ORF">BDY19DRAFT_237781</name>
</gene>
<dbReference type="EMBL" id="MU274917">
    <property type="protein sequence ID" value="KAI0087589.1"/>
    <property type="molecule type" value="Genomic_DNA"/>
</dbReference>